<reference evidence="2" key="1">
    <citation type="submission" date="2014-12" db="EMBL/GenBank/DDBJ databases">
        <title>Insight into the proteome of Arion vulgaris.</title>
        <authorList>
            <person name="Aradska J."/>
            <person name="Bulat T."/>
            <person name="Smidak R."/>
            <person name="Sarate P."/>
            <person name="Gangsoo J."/>
            <person name="Sialana F."/>
            <person name="Bilban M."/>
            <person name="Lubec G."/>
        </authorList>
    </citation>
    <scope>NUCLEOTIDE SEQUENCE</scope>
    <source>
        <tissue evidence="2">Skin</tissue>
    </source>
</reference>
<proteinExistence type="predicted"/>
<dbReference type="EMBL" id="HACG01043483">
    <property type="protein sequence ID" value="CEK90348.1"/>
    <property type="molecule type" value="Transcribed_RNA"/>
</dbReference>
<gene>
    <name evidence="2" type="primary">ORF176298</name>
</gene>
<name>A0A0B7BBD4_9EUPU</name>
<keyword evidence="1" id="KW-1133">Transmembrane helix</keyword>
<accession>A0A0B7BBD4</accession>
<keyword evidence="1" id="KW-0812">Transmembrane</keyword>
<sequence>SLPCLKLLSESCLFFVLNCFLCVLSFVSHLKLLPVMIELKNIQWPPGYEPRGKKKPTGDG</sequence>
<evidence type="ECO:0000256" key="1">
    <source>
        <dbReference type="SAM" id="Phobius"/>
    </source>
</evidence>
<keyword evidence="1" id="KW-0472">Membrane</keyword>
<evidence type="ECO:0000313" key="2">
    <source>
        <dbReference type="EMBL" id="CEK90348.1"/>
    </source>
</evidence>
<dbReference type="AlphaFoldDB" id="A0A0B7BBD4"/>
<feature type="non-terminal residue" evidence="2">
    <location>
        <position position="1"/>
    </location>
</feature>
<feature type="transmembrane region" description="Helical" evidence="1">
    <location>
        <begin position="12"/>
        <end position="30"/>
    </location>
</feature>
<organism evidence="2">
    <name type="scientific">Arion vulgaris</name>
    <dbReference type="NCBI Taxonomy" id="1028688"/>
    <lineage>
        <taxon>Eukaryota</taxon>
        <taxon>Metazoa</taxon>
        <taxon>Spiralia</taxon>
        <taxon>Lophotrochozoa</taxon>
        <taxon>Mollusca</taxon>
        <taxon>Gastropoda</taxon>
        <taxon>Heterobranchia</taxon>
        <taxon>Euthyneura</taxon>
        <taxon>Panpulmonata</taxon>
        <taxon>Eupulmonata</taxon>
        <taxon>Stylommatophora</taxon>
        <taxon>Helicina</taxon>
        <taxon>Arionoidea</taxon>
        <taxon>Arionidae</taxon>
        <taxon>Arion</taxon>
    </lineage>
</organism>
<protein>
    <submittedName>
        <fullName evidence="2">Uncharacterized protein</fullName>
    </submittedName>
</protein>